<keyword evidence="6" id="KW-0698">rRNA processing</keyword>
<comment type="similarity">
    <text evidence="3 6">Belongs to the IPI1/TEX10 family.</text>
</comment>
<dbReference type="InterPro" id="IPR024679">
    <property type="entry name" value="Ipi1_N"/>
</dbReference>
<dbReference type="OrthoDB" id="361362at2759"/>
<organism evidence="9 10">
    <name type="scientific">Penicillium bovifimosum</name>
    <dbReference type="NCBI Taxonomy" id="126998"/>
    <lineage>
        <taxon>Eukaryota</taxon>
        <taxon>Fungi</taxon>
        <taxon>Dikarya</taxon>
        <taxon>Ascomycota</taxon>
        <taxon>Pezizomycotina</taxon>
        <taxon>Eurotiomycetes</taxon>
        <taxon>Eurotiomycetidae</taxon>
        <taxon>Eurotiales</taxon>
        <taxon>Aspergillaceae</taxon>
        <taxon>Penicillium</taxon>
    </lineage>
</organism>
<dbReference type="PANTHER" id="PTHR16056">
    <property type="entry name" value="REGULATOR OF MICROTUBULE DYNAMICS PROTEIN"/>
    <property type="match status" value="1"/>
</dbReference>
<feature type="compositionally biased region" description="Basic and acidic residues" evidence="7">
    <location>
        <begin position="29"/>
        <end position="44"/>
    </location>
</feature>
<dbReference type="SUPFAM" id="SSF48371">
    <property type="entry name" value="ARM repeat"/>
    <property type="match status" value="1"/>
</dbReference>
<comment type="function">
    <text evidence="1 6">Component of the RIX1 complex required for processing of ITS2 sequences from 35S pre-rRNA.</text>
</comment>
<feature type="domain" description="Pre-rRNA-processing protein Ipi1 N-terminal" evidence="8">
    <location>
        <begin position="238"/>
        <end position="336"/>
    </location>
</feature>
<dbReference type="AlphaFoldDB" id="A0A9W9HB44"/>
<evidence type="ECO:0000256" key="3">
    <source>
        <dbReference type="ARBA" id="ARBA00006427"/>
    </source>
</evidence>
<comment type="subunit">
    <text evidence="4">Component of the RIX1 complex, composed of IPI1, RIX1/IPI2 and IPI3 in a 1:2:2 stoichiometry. The complex interacts (via RIX1) with MDN1 (via its hexameric AAA ATPase ring) and the pre-60S ribosome particles.</text>
</comment>
<keyword evidence="6" id="KW-0690">Ribosome biogenesis</keyword>
<accession>A0A9W9HB44</accession>
<dbReference type="Proteomes" id="UP001149079">
    <property type="component" value="Unassembled WGS sequence"/>
</dbReference>
<evidence type="ECO:0000256" key="1">
    <source>
        <dbReference type="ARBA" id="ARBA00002355"/>
    </source>
</evidence>
<comment type="subcellular location">
    <subcellularLocation>
        <location evidence="2 6">Nucleus</location>
    </subcellularLocation>
</comment>
<dbReference type="Gene3D" id="1.25.10.10">
    <property type="entry name" value="Leucine-rich Repeat Variant"/>
    <property type="match status" value="1"/>
</dbReference>
<evidence type="ECO:0000256" key="7">
    <source>
        <dbReference type="SAM" id="MobiDB-lite"/>
    </source>
</evidence>
<protein>
    <recommendedName>
        <fullName evidence="6">Pre-rRNA-processing protein</fullName>
    </recommendedName>
</protein>
<proteinExistence type="inferred from homology"/>
<sequence length="450" mass="48803">MNGMAGHYAMTDEGSEQFVTKTNTTDTVKGRVHESASQAREKLAEQFQPGDTKTTTRRMSDTPGNVWEFGQDGTREEPDYGLRRDKSLVQSAQETVAKALGGGSRAMGSSSKRKKEKQKDFQKPKLRVGKAKAKPDNYTDTSFKSKSIVLTQQSLHLSAPTANATFTHNLSLLSAKSDSQRRDSLAYLTTTIASRPVNSPLPQPVSVILPSLLPLILDGATSVRTQLLKLLRTLPPGDVQDHVSQLLPYVRAGMTHLAADIRVSAVEILSWMVEAAGEATVSCAGGWIKTLNCFLSVLGWHTEESSKWSATRASFGKSGSQGKPMVKTLAALALFLDAGIGKPATGGVDSEMSDGEESPDWSFPLCQTAQHMIADSSTPFAYLNLFGKPRDEEGEMYETREDRYRVFTDRFHPAVERGLKSAREEGGELGRASSGVTKVLKDAIAYGPGP</sequence>
<name>A0A9W9HB44_9EURO</name>
<feature type="region of interest" description="Disordered" evidence="7">
    <location>
        <begin position="98"/>
        <end position="137"/>
    </location>
</feature>
<evidence type="ECO:0000256" key="5">
    <source>
        <dbReference type="ARBA" id="ARBA00023242"/>
    </source>
</evidence>
<dbReference type="GO" id="GO:0006364">
    <property type="term" value="P:rRNA processing"/>
    <property type="evidence" value="ECO:0007669"/>
    <property type="project" value="UniProtKB-UniRule"/>
</dbReference>
<dbReference type="InterPro" id="IPR011989">
    <property type="entry name" value="ARM-like"/>
</dbReference>
<feature type="region of interest" description="Disordered" evidence="7">
    <location>
        <begin position="29"/>
        <end position="83"/>
    </location>
</feature>
<evidence type="ECO:0000313" key="10">
    <source>
        <dbReference type="Proteomes" id="UP001149079"/>
    </source>
</evidence>
<dbReference type="PANTHER" id="PTHR16056:SF2">
    <property type="entry name" value="TESTIS-EXPRESSED PROTEIN 10"/>
    <property type="match status" value="1"/>
</dbReference>
<dbReference type="InterPro" id="IPR016024">
    <property type="entry name" value="ARM-type_fold"/>
</dbReference>
<evidence type="ECO:0000256" key="6">
    <source>
        <dbReference type="RuleBase" id="RU368021"/>
    </source>
</evidence>
<comment type="caution">
    <text evidence="9">The sequence shown here is derived from an EMBL/GenBank/DDBJ whole genome shotgun (WGS) entry which is preliminary data.</text>
</comment>
<feature type="compositionally biased region" description="Basic and acidic residues" evidence="7">
    <location>
        <begin position="73"/>
        <end position="83"/>
    </location>
</feature>
<reference evidence="9" key="1">
    <citation type="submission" date="2022-11" db="EMBL/GenBank/DDBJ databases">
        <authorList>
            <person name="Petersen C."/>
        </authorList>
    </citation>
    <scope>NUCLEOTIDE SEQUENCE</scope>
    <source>
        <strain evidence="9">IBT 22155</strain>
    </source>
</reference>
<dbReference type="GO" id="GO:0005634">
    <property type="term" value="C:nucleus"/>
    <property type="evidence" value="ECO:0007669"/>
    <property type="project" value="UniProtKB-SubCell"/>
</dbReference>
<keyword evidence="5 6" id="KW-0539">Nucleus</keyword>
<evidence type="ECO:0000256" key="2">
    <source>
        <dbReference type="ARBA" id="ARBA00004123"/>
    </source>
</evidence>
<reference evidence="9" key="2">
    <citation type="journal article" date="2023" name="IMA Fungus">
        <title>Comparative genomic study of the Penicillium genus elucidates a diverse pangenome and 15 lateral gene transfer events.</title>
        <authorList>
            <person name="Petersen C."/>
            <person name="Sorensen T."/>
            <person name="Nielsen M.R."/>
            <person name="Sondergaard T.E."/>
            <person name="Sorensen J.L."/>
            <person name="Fitzpatrick D.A."/>
            <person name="Frisvad J.C."/>
            <person name="Nielsen K.L."/>
        </authorList>
    </citation>
    <scope>NUCLEOTIDE SEQUENCE</scope>
    <source>
        <strain evidence="9">IBT 22155</strain>
    </source>
</reference>
<dbReference type="EMBL" id="JAPQKL010000002">
    <property type="protein sequence ID" value="KAJ5143379.1"/>
    <property type="molecule type" value="Genomic_DNA"/>
</dbReference>
<keyword evidence="10" id="KW-1185">Reference proteome</keyword>
<evidence type="ECO:0000259" key="8">
    <source>
        <dbReference type="Pfam" id="PF12333"/>
    </source>
</evidence>
<evidence type="ECO:0000313" key="9">
    <source>
        <dbReference type="EMBL" id="KAJ5143379.1"/>
    </source>
</evidence>
<dbReference type="Pfam" id="PF12333">
    <property type="entry name" value="Ipi1_N"/>
    <property type="match status" value="1"/>
</dbReference>
<gene>
    <name evidence="9" type="ORF">N7515_002166</name>
</gene>
<dbReference type="GeneID" id="81402080"/>
<dbReference type="GO" id="GO:0120330">
    <property type="term" value="C:rixosome complex"/>
    <property type="evidence" value="ECO:0007669"/>
    <property type="project" value="UniProtKB-UniRule"/>
</dbReference>
<dbReference type="RefSeq" id="XP_056525023.1">
    <property type="nucleotide sequence ID" value="XM_056662910.1"/>
</dbReference>
<evidence type="ECO:0000256" key="4">
    <source>
        <dbReference type="ARBA" id="ARBA00011141"/>
    </source>
</evidence>